<dbReference type="EMBL" id="MGAI01000013">
    <property type="protein sequence ID" value="OGK45241.1"/>
    <property type="molecule type" value="Genomic_DNA"/>
</dbReference>
<dbReference type="GO" id="GO:0006412">
    <property type="term" value="P:translation"/>
    <property type="evidence" value="ECO:0007669"/>
    <property type="project" value="UniProtKB-UniRule"/>
</dbReference>
<keyword evidence="3 5" id="KW-0687">Ribonucleoprotein</keyword>
<dbReference type="SUPFAM" id="SSF52166">
    <property type="entry name" value="Ribosomal protein L4"/>
    <property type="match status" value="1"/>
</dbReference>
<dbReference type="Pfam" id="PF00573">
    <property type="entry name" value="Ribosomal_L4"/>
    <property type="match status" value="1"/>
</dbReference>
<reference evidence="6 7" key="1">
    <citation type="journal article" date="2016" name="Nat. Commun.">
        <title>Thousands of microbial genomes shed light on interconnected biogeochemical processes in an aquifer system.</title>
        <authorList>
            <person name="Anantharaman K."/>
            <person name="Brown C.T."/>
            <person name="Hug L.A."/>
            <person name="Sharon I."/>
            <person name="Castelle C.J."/>
            <person name="Probst A.J."/>
            <person name="Thomas B.C."/>
            <person name="Singh A."/>
            <person name="Wilkins M.J."/>
            <person name="Karaoz U."/>
            <person name="Brodie E.L."/>
            <person name="Williams K.H."/>
            <person name="Hubbard S.S."/>
            <person name="Banfield J.F."/>
        </authorList>
    </citation>
    <scope>NUCLEOTIDE SEQUENCE [LARGE SCALE GENOMIC DNA]</scope>
</reference>
<dbReference type="GO" id="GO:0019843">
    <property type="term" value="F:rRNA binding"/>
    <property type="evidence" value="ECO:0007669"/>
    <property type="project" value="UniProtKB-UniRule"/>
</dbReference>
<comment type="subunit">
    <text evidence="5">Part of the 50S ribosomal subunit.</text>
</comment>
<dbReference type="NCBIfam" id="TIGR03953">
    <property type="entry name" value="rplD_bact"/>
    <property type="match status" value="1"/>
</dbReference>
<keyword evidence="5" id="KW-0694">RNA-binding</keyword>
<dbReference type="GO" id="GO:0003735">
    <property type="term" value="F:structural constituent of ribosome"/>
    <property type="evidence" value="ECO:0007669"/>
    <property type="project" value="InterPro"/>
</dbReference>
<dbReference type="Proteomes" id="UP000178040">
    <property type="component" value="Unassembled WGS sequence"/>
</dbReference>
<protein>
    <recommendedName>
        <fullName evidence="4 5">Large ribosomal subunit protein uL4</fullName>
    </recommendedName>
</protein>
<dbReference type="PANTHER" id="PTHR10746:SF6">
    <property type="entry name" value="LARGE RIBOSOMAL SUBUNIT PROTEIN UL4M"/>
    <property type="match status" value="1"/>
</dbReference>
<dbReference type="GO" id="GO:0005840">
    <property type="term" value="C:ribosome"/>
    <property type="evidence" value="ECO:0007669"/>
    <property type="project" value="UniProtKB-KW"/>
</dbReference>
<dbReference type="InterPro" id="IPR023574">
    <property type="entry name" value="Ribosomal_uL4_dom_sf"/>
</dbReference>
<keyword evidence="5" id="KW-0699">rRNA-binding</keyword>
<proteinExistence type="inferred from homology"/>
<evidence type="ECO:0000313" key="7">
    <source>
        <dbReference type="Proteomes" id="UP000178040"/>
    </source>
</evidence>
<evidence type="ECO:0000256" key="2">
    <source>
        <dbReference type="ARBA" id="ARBA00022980"/>
    </source>
</evidence>
<dbReference type="AlphaFoldDB" id="A0A1F7IPH3"/>
<dbReference type="GO" id="GO:1990904">
    <property type="term" value="C:ribonucleoprotein complex"/>
    <property type="evidence" value="ECO:0007669"/>
    <property type="project" value="UniProtKB-KW"/>
</dbReference>
<evidence type="ECO:0000256" key="1">
    <source>
        <dbReference type="ARBA" id="ARBA00010528"/>
    </source>
</evidence>
<organism evidence="6 7">
    <name type="scientific">Candidatus Roizmanbacteria bacterium RIFCSPLOWO2_01_FULL_37_16</name>
    <dbReference type="NCBI Taxonomy" id="1802058"/>
    <lineage>
        <taxon>Bacteria</taxon>
        <taxon>Candidatus Roizmaniibacteriota</taxon>
    </lineage>
</organism>
<evidence type="ECO:0000256" key="5">
    <source>
        <dbReference type="HAMAP-Rule" id="MF_01328"/>
    </source>
</evidence>
<dbReference type="InterPro" id="IPR013005">
    <property type="entry name" value="Ribosomal_uL4-like"/>
</dbReference>
<sequence length="221" mass="24796">MPLYSVDGKDTGSLDLPKEIFNTEASPKLLAQYIRVYLANRRQGTASTKTRGEVKGSTRKIYRQKGTGRARHGDIKAPIFVGGGIVGGPKPRDYSLRINKKQIRKALFYALSLKLKSEGIVGLSNDFIKVEAKTKRMFSFLKSLNLNGKRILLVLPKREKNNLVLAMRNLPNITIMDAVSLNAYEVLKNEKLLLLEQSLKSLEEHFLKERSSPKSLPALKT</sequence>
<gene>
    <name evidence="5" type="primary">rplD</name>
    <name evidence="6" type="ORF">A3B40_03170</name>
</gene>
<dbReference type="InterPro" id="IPR002136">
    <property type="entry name" value="Ribosomal_uL4"/>
</dbReference>
<dbReference type="HAMAP" id="MF_01328_B">
    <property type="entry name" value="Ribosomal_uL4_B"/>
    <property type="match status" value="1"/>
</dbReference>
<keyword evidence="2 5" id="KW-0689">Ribosomal protein</keyword>
<name>A0A1F7IPH3_9BACT</name>
<comment type="similarity">
    <text evidence="1 5">Belongs to the universal ribosomal protein uL4 family.</text>
</comment>
<evidence type="ECO:0000256" key="3">
    <source>
        <dbReference type="ARBA" id="ARBA00023274"/>
    </source>
</evidence>
<comment type="function">
    <text evidence="5">Forms part of the polypeptide exit tunnel.</text>
</comment>
<accession>A0A1F7IPH3</accession>
<comment type="caution">
    <text evidence="6">The sequence shown here is derived from an EMBL/GenBank/DDBJ whole genome shotgun (WGS) entry which is preliminary data.</text>
</comment>
<evidence type="ECO:0000313" key="6">
    <source>
        <dbReference type="EMBL" id="OGK45241.1"/>
    </source>
</evidence>
<comment type="function">
    <text evidence="5">One of the primary rRNA binding proteins, this protein initially binds near the 5'-end of the 23S rRNA. It is important during the early stages of 50S assembly. It makes multiple contacts with different domains of the 23S rRNA in the assembled 50S subunit and ribosome.</text>
</comment>
<dbReference type="Gene3D" id="3.40.1370.10">
    <property type="match status" value="1"/>
</dbReference>
<evidence type="ECO:0000256" key="4">
    <source>
        <dbReference type="ARBA" id="ARBA00035244"/>
    </source>
</evidence>
<dbReference type="PANTHER" id="PTHR10746">
    <property type="entry name" value="50S RIBOSOMAL PROTEIN L4"/>
    <property type="match status" value="1"/>
</dbReference>